<dbReference type="NCBIfam" id="NF001135">
    <property type="entry name" value="PRK00142.1-3"/>
    <property type="match status" value="1"/>
</dbReference>
<dbReference type="Gene3D" id="3.30.70.100">
    <property type="match status" value="1"/>
</dbReference>
<dbReference type="PANTHER" id="PTHR43268">
    <property type="entry name" value="THIOSULFATE SULFURTRANSFERASE/RHODANESE-LIKE DOMAIN-CONTAINING PROTEIN 2"/>
    <property type="match status" value="1"/>
</dbReference>
<name>A0A368Y2M2_9BACI</name>
<sequence>METKEKYQVLLYYQYVHIEDPEEYAREHLKFCKEVGLKGRILVAHEGINGTVSGTIEQTNTYMEMMHNDERFADMVFKIDESDQHTFKKMHVRPRPELVTLRLEDDVNPKETTGQYLSPQEFNQALQDENTVVLDARNDYEYDLGHFRGAIRPDIHTFRDLPDWVRENKEKLEGKKVLTYCTGGIRCEKFSGWLKKEGFDDVGQLHGGIVTYGKDPEVQGELWDGQLYVFDERISVPVNRKEHVIVGKDYFDGEPCERYVNCANPECNKQILCSEENEHKYMRGCTHECRVSERNMYVNEHNLTEEDIKARLARIAEEDGVTQA</sequence>
<dbReference type="Proteomes" id="UP000252585">
    <property type="component" value="Unassembled WGS sequence"/>
</dbReference>
<dbReference type="RefSeq" id="WP_114352174.1">
    <property type="nucleotide sequence ID" value="NZ_QPJJ01000004.1"/>
</dbReference>
<reference evidence="4 5" key="1">
    <citation type="submission" date="2018-07" db="EMBL/GenBank/DDBJ databases">
        <title>Genomic Encyclopedia of Type Strains, Phase IV (KMG-IV): sequencing the most valuable type-strain genomes for metagenomic binning, comparative biology and taxonomic classification.</title>
        <authorList>
            <person name="Goeker M."/>
        </authorList>
    </citation>
    <scope>NUCLEOTIDE SEQUENCE [LARGE SCALE GENOMIC DNA]</scope>
    <source>
        <strain evidence="4 5">DSM 27696</strain>
    </source>
</reference>
<evidence type="ECO:0000313" key="4">
    <source>
        <dbReference type="EMBL" id="RCW73067.1"/>
    </source>
</evidence>
<dbReference type="CDD" id="cd01518">
    <property type="entry name" value="RHOD_YceA"/>
    <property type="match status" value="1"/>
</dbReference>
<dbReference type="AlphaFoldDB" id="A0A368Y2M2"/>
<evidence type="ECO:0000313" key="5">
    <source>
        <dbReference type="Proteomes" id="UP000252585"/>
    </source>
</evidence>
<evidence type="ECO:0000256" key="2">
    <source>
        <dbReference type="HAMAP-Rule" id="MF_00469"/>
    </source>
</evidence>
<dbReference type="PROSITE" id="PS50206">
    <property type="entry name" value="RHODANESE_3"/>
    <property type="match status" value="1"/>
</dbReference>
<dbReference type="InterPro" id="IPR022111">
    <property type="entry name" value="Rhodanese_C"/>
</dbReference>
<dbReference type="PANTHER" id="PTHR43268:SF3">
    <property type="entry name" value="RHODANESE-LIKE DOMAIN-CONTAINING PROTEIN 7-RELATED"/>
    <property type="match status" value="1"/>
</dbReference>
<comment type="similarity">
    <text evidence="2">Belongs to the TrhO family.</text>
</comment>
<dbReference type="OrthoDB" id="9778326at2"/>
<dbReference type="Pfam" id="PF00581">
    <property type="entry name" value="Rhodanese"/>
    <property type="match status" value="1"/>
</dbReference>
<keyword evidence="1 2" id="KW-0819">tRNA processing</keyword>
<feature type="domain" description="Rhodanese" evidence="3">
    <location>
        <begin position="127"/>
        <end position="221"/>
    </location>
</feature>
<gene>
    <name evidence="2" type="primary">trhO</name>
    <name evidence="4" type="ORF">DFR57_10462</name>
</gene>
<dbReference type="EMBL" id="QPJJ01000004">
    <property type="protein sequence ID" value="RCW73067.1"/>
    <property type="molecule type" value="Genomic_DNA"/>
</dbReference>
<comment type="caution">
    <text evidence="4">The sequence shown here is derived from an EMBL/GenBank/DDBJ whole genome shotgun (WGS) entry which is preliminary data.</text>
</comment>
<dbReference type="Pfam" id="PF17773">
    <property type="entry name" value="UPF0176_N"/>
    <property type="match status" value="1"/>
</dbReference>
<dbReference type="InterPro" id="IPR036873">
    <property type="entry name" value="Rhodanese-like_dom_sf"/>
</dbReference>
<dbReference type="GO" id="GO:0006400">
    <property type="term" value="P:tRNA modification"/>
    <property type="evidence" value="ECO:0007669"/>
    <property type="project" value="UniProtKB-UniRule"/>
</dbReference>
<evidence type="ECO:0000256" key="1">
    <source>
        <dbReference type="ARBA" id="ARBA00022694"/>
    </source>
</evidence>
<dbReference type="HAMAP" id="MF_00469">
    <property type="entry name" value="TrhO"/>
    <property type="match status" value="1"/>
</dbReference>
<dbReference type="Pfam" id="PF12368">
    <property type="entry name" value="Rhodanese_C"/>
    <property type="match status" value="1"/>
</dbReference>
<evidence type="ECO:0000259" key="3">
    <source>
        <dbReference type="PROSITE" id="PS50206"/>
    </source>
</evidence>
<comment type="function">
    <text evidence="2">Catalyzes oxygen-dependent 5-hydroxyuridine (ho5U) modification at position 34 in tRNAs.</text>
</comment>
<keyword evidence="5" id="KW-1185">Reference proteome</keyword>
<comment type="catalytic activity">
    <reaction evidence="2">
        <text>uridine(34) in tRNA + AH2 + O2 = 5-hydroxyuridine(34) in tRNA + A + H2O</text>
        <dbReference type="Rhea" id="RHEA:64224"/>
        <dbReference type="Rhea" id="RHEA-COMP:11727"/>
        <dbReference type="Rhea" id="RHEA-COMP:13381"/>
        <dbReference type="ChEBI" id="CHEBI:13193"/>
        <dbReference type="ChEBI" id="CHEBI:15377"/>
        <dbReference type="ChEBI" id="CHEBI:15379"/>
        <dbReference type="ChEBI" id="CHEBI:17499"/>
        <dbReference type="ChEBI" id="CHEBI:65315"/>
        <dbReference type="ChEBI" id="CHEBI:136877"/>
    </reaction>
</comment>
<dbReference type="SMART" id="SM00450">
    <property type="entry name" value="RHOD"/>
    <property type="match status" value="1"/>
</dbReference>
<dbReference type="EC" id="1.14.-.-" evidence="2"/>
<protein>
    <recommendedName>
        <fullName evidence="2">tRNA uridine(34) hydroxylase</fullName>
        <ecNumber evidence="2">1.14.-.-</ecNumber>
    </recommendedName>
    <alternativeName>
        <fullName evidence="2">tRNA hydroxylation protein O</fullName>
    </alternativeName>
</protein>
<dbReference type="InterPro" id="IPR020936">
    <property type="entry name" value="TrhO"/>
</dbReference>
<proteinExistence type="inferred from homology"/>
<dbReference type="Gene3D" id="3.40.250.10">
    <property type="entry name" value="Rhodanese-like domain"/>
    <property type="match status" value="1"/>
</dbReference>
<keyword evidence="2" id="KW-0560">Oxidoreductase</keyword>
<organism evidence="4 5">
    <name type="scientific">Saliterribacillus persicus</name>
    <dbReference type="NCBI Taxonomy" id="930114"/>
    <lineage>
        <taxon>Bacteria</taxon>
        <taxon>Bacillati</taxon>
        <taxon>Bacillota</taxon>
        <taxon>Bacilli</taxon>
        <taxon>Bacillales</taxon>
        <taxon>Bacillaceae</taxon>
        <taxon>Saliterribacillus</taxon>
    </lineage>
</organism>
<dbReference type="GO" id="GO:0016705">
    <property type="term" value="F:oxidoreductase activity, acting on paired donors, with incorporation or reduction of molecular oxygen"/>
    <property type="evidence" value="ECO:0007669"/>
    <property type="project" value="UniProtKB-UniRule"/>
</dbReference>
<dbReference type="InterPro" id="IPR040503">
    <property type="entry name" value="TRHO_N"/>
</dbReference>
<dbReference type="SUPFAM" id="SSF52821">
    <property type="entry name" value="Rhodanese/Cell cycle control phosphatase"/>
    <property type="match status" value="1"/>
</dbReference>
<accession>A0A368Y2M2</accession>
<dbReference type="InterPro" id="IPR001763">
    <property type="entry name" value="Rhodanese-like_dom"/>
</dbReference>